<feature type="transmembrane region" description="Helical" evidence="1">
    <location>
        <begin position="71"/>
        <end position="89"/>
    </location>
</feature>
<evidence type="ECO:0000256" key="1">
    <source>
        <dbReference type="SAM" id="Phobius"/>
    </source>
</evidence>
<dbReference type="PANTHER" id="PTHR43471">
    <property type="entry name" value="ABC TRANSPORTER PERMEASE"/>
    <property type="match status" value="1"/>
</dbReference>
<name>A0ABV6AV26_9DEIO</name>
<dbReference type="EMBL" id="JBHLYR010000003">
    <property type="protein sequence ID" value="MFB9990476.1"/>
    <property type="molecule type" value="Genomic_DNA"/>
</dbReference>
<feature type="transmembrane region" description="Helical" evidence="1">
    <location>
        <begin position="124"/>
        <end position="145"/>
    </location>
</feature>
<accession>A0ABV6AV26</accession>
<comment type="caution">
    <text evidence="2">The sequence shown here is derived from an EMBL/GenBank/DDBJ whole genome shotgun (WGS) entry which is preliminary data.</text>
</comment>
<organism evidence="2 3">
    <name type="scientific">Deinococcus oregonensis</name>
    <dbReference type="NCBI Taxonomy" id="1805970"/>
    <lineage>
        <taxon>Bacteria</taxon>
        <taxon>Thermotogati</taxon>
        <taxon>Deinococcota</taxon>
        <taxon>Deinococci</taxon>
        <taxon>Deinococcales</taxon>
        <taxon>Deinococcaceae</taxon>
        <taxon>Deinococcus</taxon>
    </lineage>
</organism>
<dbReference type="Proteomes" id="UP001589733">
    <property type="component" value="Unassembled WGS sequence"/>
</dbReference>
<evidence type="ECO:0000313" key="2">
    <source>
        <dbReference type="EMBL" id="MFB9990476.1"/>
    </source>
</evidence>
<gene>
    <name evidence="2" type="ORF">ACFFLM_00520</name>
</gene>
<keyword evidence="1" id="KW-0472">Membrane</keyword>
<feature type="transmembrane region" description="Helical" evidence="1">
    <location>
        <begin position="17"/>
        <end position="35"/>
    </location>
</feature>
<feature type="transmembrane region" description="Helical" evidence="1">
    <location>
        <begin position="185"/>
        <end position="203"/>
    </location>
</feature>
<reference evidence="2 3" key="1">
    <citation type="submission" date="2024-09" db="EMBL/GenBank/DDBJ databases">
        <authorList>
            <person name="Sun Q."/>
            <person name="Mori K."/>
        </authorList>
    </citation>
    <scope>NUCLEOTIDE SEQUENCE [LARGE SCALE GENOMIC DNA]</scope>
    <source>
        <strain evidence="2 3">JCM 13503</strain>
    </source>
</reference>
<feature type="transmembrane region" description="Helical" evidence="1">
    <location>
        <begin position="238"/>
        <end position="258"/>
    </location>
</feature>
<keyword evidence="1" id="KW-0812">Transmembrane</keyword>
<protein>
    <submittedName>
        <fullName evidence="2">ABC transporter permease subunit</fullName>
    </submittedName>
</protein>
<evidence type="ECO:0000313" key="3">
    <source>
        <dbReference type="Proteomes" id="UP001589733"/>
    </source>
</evidence>
<keyword evidence="1" id="KW-1133">Transmembrane helix</keyword>
<dbReference type="Pfam" id="PF12679">
    <property type="entry name" value="ABC2_membrane_2"/>
    <property type="match status" value="1"/>
</dbReference>
<dbReference type="RefSeq" id="WP_380004429.1">
    <property type="nucleotide sequence ID" value="NZ_JBHLYR010000003.1"/>
</dbReference>
<keyword evidence="3" id="KW-1185">Reference proteome</keyword>
<feature type="transmembrane region" description="Helical" evidence="1">
    <location>
        <begin position="157"/>
        <end position="178"/>
    </location>
</feature>
<proteinExistence type="predicted"/>
<sequence>MWTHLLFDDLRTTRRTTLWWIVGLALYVAVSWAFYPVVRDSPDLTQFVERLPEALRQTLGAQDLVSPGGYAWARLFSLLLPITLVIYGIRAGTRAVAGDEEQGRLELLLAQPITRTELLAARTASLAVNLLLLGVGIFAVAALGARLVQADLDGARLLLATAQVILLAWMLGAVALALGTATGRLGLASGLAFALTLGTYLIHSLSPQVPALQQWRVVSPFWYAVGQSPFAGEPDGRGMVVLLLAGGAAVLLAAPAFLRRDIGR</sequence>